<dbReference type="PROSITE" id="PS51635">
    <property type="entry name" value="PNPLA"/>
    <property type="match status" value="1"/>
</dbReference>
<name>A0A4T0V5E6_9NEIS</name>
<evidence type="ECO:0000256" key="1">
    <source>
        <dbReference type="ARBA" id="ARBA00022801"/>
    </source>
</evidence>
<accession>A0A4T0V5E6</accession>
<dbReference type="EMBL" id="STGJ01000001">
    <property type="protein sequence ID" value="TIC86964.1"/>
    <property type="molecule type" value="Genomic_DNA"/>
</dbReference>
<keyword evidence="1 4" id="KW-0378">Hydrolase</keyword>
<dbReference type="Proteomes" id="UP000308891">
    <property type="component" value="Unassembled WGS sequence"/>
</dbReference>
<feature type="short sequence motif" description="GXGXXG" evidence="4">
    <location>
        <begin position="266"/>
        <end position="271"/>
    </location>
</feature>
<proteinExistence type="predicted"/>
<feature type="short sequence motif" description="GXSXG" evidence="4">
    <location>
        <begin position="293"/>
        <end position="297"/>
    </location>
</feature>
<sequence>MQHRRTDQRRLATGGALRLVRADGFAGKTLRFGKCVDVVSLLPGRPVGGQVAQGAPLDQAELVLQRAQRALLERAVGRHLAALRLAQADLVAVGELGQVGQDARQVQLRAAGVGQQVAADLLVEAVRLVVDVSECLHALGQRHLDVGVELGDRLDDFDEGTVELGLGQVLGKLGDAGGRGVGRRTTTGERAEKSLEVKHIVRYSLSTVFFKNRRFYPFAALPRRDAPPLIAMKRLLIVAILLGRFASSALAADAAPAPRIGVVLGGGGARGFAHLGVLQELDRLGIPISCIAGTSAGALIGGIYASGQPLDRLEETFAHTDWDQLTSGKPRREDVPFSRKREDVRNYLDLSVGIEDGKLKLPRGAINSQPVDLYIRYLTQGIPAGDFDRLPIPFRAVATDLANGDAVVFDKGDLATALRASMAVPGVFDAVEVDGRLLVDGLLARNLPVSDIKGRCADVVIAVDVGEPLKKTEDIRSWFDVLTQSLNFGVSRNVAEQKKLLGPDDILITPALGDTPVTAFADSPRIVEAGRAAVRAQAAQLARYAADPAAYQLWRASLPQTTPGRIESVKVDAPAGRSRRLLEDKLAVPAGGQSQSAFLANLQDVFAEGDYDRLAYRVEGDNGERAVVTPKPRATGPDLLRFGVSMEGASNGDATFAVLASHRRTWVNEAGATWFNEARIGESLYFGSELYQPLSPTSPFFLAGGLRVSKDAFSLYTPEHDRRADLSLRDSRVSLASGVALGRYGEWRLGLFRGQVDTGLRVGDPGEFPSASYRLGGVETRLTIDQVDNPRWPRNGYAVRVDVQRALPDWSAKDYEQLVSYDTGFDYVHTTGADLTWRLTGKARGSTQEGANIASLGGFLNLSGYQNDELLGQRAALARLMGYWRVASLPSALGTGIYVGASAEVGRIWNGLWDGKDSEWLPAASAFVGADTLFGPLFLGVGNGRGGRWTAYFYLGADY</sequence>
<protein>
    <recommendedName>
        <fullName evidence="5">PNPLA domain-containing protein</fullName>
    </recommendedName>
</protein>
<dbReference type="Gene3D" id="3.40.1090.10">
    <property type="entry name" value="Cytosolic phospholipase A2 catalytic domain"/>
    <property type="match status" value="2"/>
</dbReference>
<dbReference type="SUPFAM" id="SSF52151">
    <property type="entry name" value="FabD/lysophospholipase-like"/>
    <property type="match status" value="1"/>
</dbReference>
<dbReference type="AlphaFoldDB" id="A0A4T0V5E6"/>
<dbReference type="CDD" id="cd07205">
    <property type="entry name" value="Pat_PNPLA6_PNPLA7_NTE1_like"/>
    <property type="match status" value="1"/>
</dbReference>
<dbReference type="GO" id="GO:0016042">
    <property type="term" value="P:lipid catabolic process"/>
    <property type="evidence" value="ECO:0007669"/>
    <property type="project" value="UniProtKB-UniRule"/>
</dbReference>
<dbReference type="OrthoDB" id="5290098at2"/>
<keyword evidence="3 4" id="KW-0443">Lipid metabolism</keyword>
<keyword evidence="7" id="KW-1185">Reference proteome</keyword>
<comment type="caution">
    <text evidence="6">The sequence shown here is derived from an EMBL/GenBank/DDBJ whole genome shotgun (WGS) entry which is preliminary data.</text>
</comment>
<reference evidence="6 7" key="1">
    <citation type="submission" date="2019-04" db="EMBL/GenBank/DDBJ databases">
        <title>Crenobacter sp. nov.</title>
        <authorList>
            <person name="Shi S."/>
        </authorList>
    </citation>
    <scope>NUCLEOTIDE SEQUENCE [LARGE SCALE GENOMIC DNA]</scope>
    <source>
        <strain evidence="6 7">GY 70310</strain>
    </source>
</reference>
<feature type="active site" description="Nucleophile" evidence="4">
    <location>
        <position position="295"/>
    </location>
</feature>
<feature type="active site" description="Proton acceptor" evidence="4">
    <location>
        <position position="440"/>
    </location>
</feature>
<evidence type="ECO:0000256" key="3">
    <source>
        <dbReference type="ARBA" id="ARBA00023098"/>
    </source>
</evidence>
<evidence type="ECO:0000313" key="7">
    <source>
        <dbReference type="Proteomes" id="UP000308891"/>
    </source>
</evidence>
<dbReference type="InterPro" id="IPR002641">
    <property type="entry name" value="PNPLA_dom"/>
</dbReference>
<dbReference type="InterPro" id="IPR016035">
    <property type="entry name" value="Acyl_Trfase/lysoPLipase"/>
</dbReference>
<evidence type="ECO:0000313" key="6">
    <source>
        <dbReference type="EMBL" id="TIC86964.1"/>
    </source>
</evidence>
<evidence type="ECO:0000256" key="2">
    <source>
        <dbReference type="ARBA" id="ARBA00022963"/>
    </source>
</evidence>
<feature type="domain" description="PNPLA" evidence="5">
    <location>
        <begin position="262"/>
        <end position="453"/>
    </location>
</feature>
<dbReference type="InterPro" id="IPR050301">
    <property type="entry name" value="NTE"/>
</dbReference>
<comment type="caution">
    <text evidence="4">Lacks conserved residue(s) required for the propagation of feature annotation.</text>
</comment>
<organism evidence="6 7">
    <name type="scientific">Crenobacter intestini</name>
    <dbReference type="NCBI Taxonomy" id="2563443"/>
    <lineage>
        <taxon>Bacteria</taxon>
        <taxon>Pseudomonadati</taxon>
        <taxon>Pseudomonadota</taxon>
        <taxon>Betaproteobacteria</taxon>
        <taxon>Neisseriales</taxon>
        <taxon>Neisseriaceae</taxon>
        <taxon>Crenobacter</taxon>
    </lineage>
</organism>
<dbReference type="GO" id="GO:0016787">
    <property type="term" value="F:hydrolase activity"/>
    <property type="evidence" value="ECO:0007669"/>
    <property type="project" value="UniProtKB-UniRule"/>
</dbReference>
<gene>
    <name evidence="6" type="ORF">E5K04_00690</name>
</gene>
<dbReference type="Pfam" id="PF01734">
    <property type="entry name" value="Patatin"/>
    <property type="match status" value="1"/>
</dbReference>
<keyword evidence="2 4" id="KW-0442">Lipid degradation</keyword>
<dbReference type="PANTHER" id="PTHR14226:SF29">
    <property type="entry name" value="NEUROPATHY TARGET ESTERASE SWS"/>
    <property type="match status" value="1"/>
</dbReference>
<evidence type="ECO:0000259" key="5">
    <source>
        <dbReference type="PROSITE" id="PS51635"/>
    </source>
</evidence>
<evidence type="ECO:0000256" key="4">
    <source>
        <dbReference type="PROSITE-ProRule" id="PRU01161"/>
    </source>
</evidence>
<dbReference type="PANTHER" id="PTHR14226">
    <property type="entry name" value="NEUROPATHY TARGET ESTERASE/SWISS CHEESE D.MELANOGASTER"/>
    <property type="match status" value="1"/>
</dbReference>